<dbReference type="GO" id="GO:0015473">
    <property type="term" value="F:fimbrial usher porin activity"/>
    <property type="evidence" value="ECO:0007669"/>
    <property type="project" value="InterPro"/>
</dbReference>
<dbReference type="EMBL" id="APBQ01000096">
    <property type="protein sequence ID" value="ENY76911.1"/>
    <property type="molecule type" value="Genomic_DNA"/>
</dbReference>
<keyword evidence="7" id="KW-0732">Signal</keyword>
<evidence type="ECO:0000256" key="6">
    <source>
        <dbReference type="ARBA" id="ARBA00022692"/>
    </source>
</evidence>
<feature type="region of interest" description="Disordered" evidence="11">
    <location>
        <begin position="566"/>
        <end position="585"/>
    </location>
</feature>
<name>A0AAD2WAI6_PSEPU</name>
<dbReference type="InterPro" id="IPR042186">
    <property type="entry name" value="FimD_plug_dom"/>
</dbReference>
<dbReference type="Proteomes" id="UP000013237">
    <property type="component" value="Unassembled WGS sequence"/>
</dbReference>
<feature type="compositionally biased region" description="Polar residues" evidence="11">
    <location>
        <begin position="566"/>
        <end position="579"/>
    </location>
</feature>
<keyword evidence="6 10" id="KW-0812">Transmembrane</keyword>
<dbReference type="Pfam" id="PF00577">
    <property type="entry name" value="Usher"/>
    <property type="match status" value="1"/>
</dbReference>
<dbReference type="GO" id="GO:0009297">
    <property type="term" value="P:pilus assembly"/>
    <property type="evidence" value="ECO:0007669"/>
    <property type="project" value="InterPro"/>
</dbReference>
<keyword evidence="3 10" id="KW-0813">Transport</keyword>
<evidence type="ECO:0000259" key="12">
    <source>
        <dbReference type="Pfam" id="PF13953"/>
    </source>
</evidence>
<dbReference type="AlphaFoldDB" id="A0AAD2WAI6"/>
<feature type="domain" description="PapC-like C-terminal" evidence="12">
    <location>
        <begin position="711"/>
        <end position="771"/>
    </location>
</feature>
<proteinExistence type="inferred from homology"/>
<dbReference type="InterPro" id="IPR025885">
    <property type="entry name" value="PapC_N"/>
</dbReference>
<dbReference type="InterPro" id="IPR025949">
    <property type="entry name" value="PapC-like_C"/>
</dbReference>
<evidence type="ECO:0000256" key="9">
    <source>
        <dbReference type="ARBA" id="ARBA00023237"/>
    </source>
</evidence>
<evidence type="ECO:0000256" key="4">
    <source>
        <dbReference type="ARBA" id="ARBA00022452"/>
    </source>
</evidence>
<evidence type="ECO:0000313" key="14">
    <source>
        <dbReference type="EMBL" id="ENY76911.1"/>
    </source>
</evidence>
<dbReference type="FunFam" id="2.60.40.2610:FF:000001">
    <property type="entry name" value="Outer membrane fimbrial usher protein"/>
    <property type="match status" value="1"/>
</dbReference>
<keyword evidence="8 10" id="KW-0472">Membrane</keyword>
<feature type="domain" description="PapC N-terminal" evidence="13">
    <location>
        <begin position="4"/>
        <end position="142"/>
    </location>
</feature>
<dbReference type="GO" id="GO:0009279">
    <property type="term" value="C:cell outer membrane"/>
    <property type="evidence" value="ECO:0007669"/>
    <property type="project" value="UniProtKB-SubCell"/>
</dbReference>
<gene>
    <name evidence="14" type="ORF">C206_14669</name>
</gene>
<evidence type="ECO:0000256" key="1">
    <source>
        <dbReference type="ARBA" id="ARBA00004571"/>
    </source>
</evidence>
<dbReference type="InterPro" id="IPR018030">
    <property type="entry name" value="Fimbrial_membr_usher_CS"/>
</dbReference>
<dbReference type="Gene3D" id="2.60.40.2610">
    <property type="entry name" value="Outer membrane usher protein FimD, plug domain"/>
    <property type="match status" value="1"/>
</dbReference>
<keyword evidence="9 10" id="KW-0998">Cell outer membrane</keyword>
<dbReference type="Pfam" id="PF13954">
    <property type="entry name" value="PapC_N"/>
    <property type="match status" value="1"/>
</dbReference>
<dbReference type="SUPFAM" id="SSF141729">
    <property type="entry name" value="FimD N-terminal domain-like"/>
    <property type="match status" value="1"/>
</dbReference>
<keyword evidence="5 10" id="KW-1029">Fimbrium biogenesis</keyword>
<dbReference type="InterPro" id="IPR000015">
    <property type="entry name" value="Fimb_usher"/>
</dbReference>
<evidence type="ECO:0000256" key="3">
    <source>
        <dbReference type="ARBA" id="ARBA00022448"/>
    </source>
</evidence>
<evidence type="ECO:0000256" key="11">
    <source>
        <dbReference type="SAM" id="MobiDB-lite"/>
    </source>
</evidence>
<organism evidence="14 15">
    <name type="scientific">Pseudomonas putida TRO1</name>
    <dbReference type="NCBI Taxonomy" id="1227924"/>
    <lineage>
        <taxon>Bacteria</taxon>
        <taxon>Pseudomonadati</taxon>
        <taxon>Pseudomonadota</taxon>
        <taxon>Gammaproteobacteria</taxon>
        <taxon>Pseudomonadales</taxon>
        <taxon>Pseudomonadaceae</taxon>
        <taxon>Pseudomonas</taxon>
    </lineage>
</organism>
<dbReference type="Pfam" id="PF13953">
    <property type="entry name" value="PapC_C"/>
    <property type="match status" value="1"/>
</dbReference>
<reference evidence="14 15" key="1">
    <citation type="submission" date="2013-02" db="EMBL/GenBank/DDBJ databases">
        <title>Insights into the proteome of triclosan-resistant Pseudomonas putida TRO1, isolated from activated sludge.</title>
        <authorList>
            <person name="Lolas I.B."/>
            <person name="Almeida B."/>
            <person name="Starnawski P.M."/>
            <person name="Soenderkaer M."/>
            <person name="Nielsen K.L."/>
            <person name="Nielsen J.L."/>
        </authorList>
    </citation>
    <scope>NUCLEOTIDE SEQUENCE [LARGE SCALE GENOMIC DNA]</scope>
    <source>
        <strain evidence="14 15">TRO1</strain>
    </source>
</reference>
<dbReference type="PANTHER" id="PTHR30451:SF21">
    <property type="entry name" value="FIMBRIAL USHER DOMAIN-CONTAINING PROTEIN YDET-RELATED"/>
    <property type="match status" value="1"/>
</dbReference>
<evidence type="ECO:0000313" key="15">
    <source>
        <dbReference type="Proteomes" id="UP000013237"/>
    </source>
</evidence>
<dbReference type="PANTHER" id="PTHR30451">
    <property type="entry name" value="OUTER MEMBRANE USHER PROTEIN"/>
    <property type="match status" value="1"/>
</dbReference>
<evidence type="ECO:0000256" key="5">
    <source>
        <dbReference type="ARBA" id="ARBA00022558"/>
    </source>
</evidence>
<sequence>MNKAGTSIDLKYFEQGNTVQPGTYNVDIYFNQSLSKRQDISFILDSSSGKVKPIIRLALLEELGVDIQRLKKDGVIPTNANPSQIVDLMALIKGATLEFEVTRLALEISVPQIYVKRQVHGYVDPSLWDQGLTAFYTDYQANFSRNDSNGNRSDYRYLGLRSGFNISGWRLRNESAWTGGTGSKSTFRSNRNYAEHDLSSLKSKFAIGELYSQGEIFDSVRFRGAQINSDIGMLPDNEIGYAPVVRGIAETNATVEVRQNGYVIYSTSVPPGAFEIADIYPSGSSGDLTIKIIEADGLVREYSQAYSYLPVMTRQGNFRYSLAAGEYAYDGQPSPRFIQGTVVYGLSNNLTTYGGGLTAQDYKAANVGFGVNSGIGGFSFDVTNSQSKGLQGNTDEGQSARFLYSKTFNATDTSFTMAGYRYSTAGYRTFSQHIDDLTYFNEQSSGRQKSRLDMNINQSLGQRGSMYASLGESSYWNRQGRTRNWQFGYSGTLAYASYSLAIAHTEGSGGPNSDTQFTASLSIPLGRSDRSHRLYANALASQHGDSSVQSGVSGFLNEGSTLSYSVQTGHSKQSGNSSGIGLGWDTPTSRINGNYNQSRDNKHMDLSAGGSVVVHQDGITFGQPLGETFALIEVPDVSGAGVDSSASIRTDRKGYAVVPYVQPYRYNWINLDTTTLGNNTEVSESSAMLVPTRGAIVKARYASVQGRRVQFDLKQDSGQPIPFGAQARDSQGKVLGIVDNLSRLLVFGIHDQGVLELNWSSGSCKAEYHLTPVKRDRAYERFELRCRTSSAQ</sequence>
<dbReference type="FunFam" id="2.60.40.3110:FF:000001">
    <property type="entry name" value="Putative fimbrial outer membrane usher"/>
    <property type="match status" value="1"/>
</dbReference>
<dbReference type="InterPro" id="IPR037224">
    <property type="entry name" value="PapC_N_sf"/>
</dbReference>
<evidence type="ECO:0000256" key="7">
    <source>
        <dbReference type="ARBA" id="ARBA00022729"/>
    </source>
</evidence>
<comment type="subcellular location">
    <subcellularLocation>
        <location evidence="1 10">Cell outer membrane</location>
        <topology evidence="1 10">Multi-pass membrane protein</topology>
    </subcellularLocation>
</comment>
<protein>
    <submittedName>
        <fullName evidence="14">Usher CupC3</fullName>
    </submittedName>
</protein>
<comment type="caution">
    <text evidence="14">The sequence shown here is derived from an EMBL/GenBank/DDBJ whole genome shotgun (WGS) entry which is preliminary data.</text>
</comment>
<dbReference type="Gene3D" id="2.60.40.3110">
    <property type="match status" value="1"/>
</dbReference>
<evidence type="ECO:0000256" key="8">
    <source>
        <dbReference type="ARBA" id="ARBA00023136"/>
    </source>
</evidence>
<evidence type="ECO:0000259" key="13">
    <source>
        <dbReference type="Pfam" id="PF13954"/>
    </source>
</evidence>
<keyword evidence="4" id="KW-1134">Transmembrane beta strand</keyword>
<accession>A0AAD2WAI6</accession>
<dbReference type="PROSITE" id="PS01151">
    <property type="entry name" value="FIMBRIAL_USHER"/>
    <property type="match status" value="1"/>
</dbReference>
<dbReference type="Gene3D" id="3.10.20.410">
    <property type="match status" value="1"/>
</dbReference>
<dbReference type="Gene3D" id="2.60.40.2070">
    <property type="match status" value="1"/>
</dbReference>
<dbReference type="InterPro" id="IPR043142">
    <property type="entry name" value="PapC-like_C_sf"/>
</dbReference>
<evidence type="ECO:0000256" key="10">
    <source>
        <dbReference type="RuleBase" id="RU003884"/>
    </source>
</evidence>
<comment type="similarity">
    <text evidence="2 10">Belongs to the fimbrial export usher family.</text>
</comment>
<evidence type="ECO:0000256" key="2">
    <source>
        <dbReference type="ARBA" id="ARBA00008064"/>
    </source>
</evidence>